<keyword evidence="3" id="KW-1185">Reference proteome</keyword>
<name>A0A162ZFV8_PHYB8</name>
<dbReference type="RefSeq" id="XP_018284541.1">
    <property type="nucleotide sequence ID" value="XM_018432885.1"/>
</dbReference>
<dbReference type="GeneID" id="28993791"/>
<evidence type="ECO:0008006" key="4">
    <source>
        <dbReference type="Google" id="ProtNLM"/>
    </source>
</evidence>
<feature type="region of interest" description="Disordered" evidence="1">
    <location>
        <begin position="1"/>
        <end position="59"/>
    </location>
</feature>
<gene>
    <name evidence="2" type="ORF">PHYBLDRAFT_152307</name>
</gene>
<proteinExistence type="predicted"/>
<evidence type="ECO:0000313" key="2">
    <source>
        <dbReference type="EMBL" id="OAD66501.1"/>
    </source>
</evidence>
<accession>A0A162ZFV8</accession>
<feature type="compositionally biased region" description="Polar residues" evidence="1">
    <location>
        <begin position="7"/>
        <end position="32"/>
    </location>
</feature>
<evidence type="ECO:0000313" key="3">
    <source>
        <dbReference type="Proteomes" id="UP000077315"/>
    </source>
</evidence>
<dbReference type="Gene3D" id="2.130.10.10">
    <property type="entry name" value="YVTN repeat-like/Quinoprotein amine dehydrogenase"/>
    <property type="match status" value="1"/>
</dbReference>
<sequence>MLPRSLFSASSLRPGTSHSQTNRPTTVASTSARIDDPTHDQDPVEDSTSSSESDQEDTSIVTNSISTDMVSGTPPTSCQGELQDLLLKLQRQQTKQFTYIEKAKTLNKEIQKTSRQIARVTRLMVDHAAHAQQPLIYQAEAGPSSPQPALNHSCAHLPRQSKVTPNLHLRQSTKASSSSSSVTTHKRPLPQGSEGHRSPRRLRSNSTIPEHIMPPLSMPPPVPYESVEWEPAASDKCDLYLRRSQASDGSSLAKKPRSILFGQPGPNESDAMENLMLMTSLDGDLQFWDSSTRRNIKTLEKDRFFQSWIEDICWVTPSTLATCPAPRRDKLIIPDDNETVSLVHIKSVTDTSVDGRVQKLSEFPHEKGFSVISPIDLSHANTSAYERATFITGSYDKSLFIWDMRREGENDDFELEATHNVPIKHTSHPQTLCFSKYHNRLFSGGADEKFITFDAQAQRTISELKFPSRVNNIIQSPISPDLLIISLSTRNDQFSLYDQRCSEPDPVVLRFGHQETVNVSRYVSPDWNSNGHMIVCGSQTEPKIHFWDLRYNGAARGPCFSFETMGKSKILKSMFLPKRNTVLSVSSTHIITWTDYTVQPDSIIKTF</sequence>
<feature type="compositionally biased region" description="Basic and acidic residues" evidence="1">
    <location>
        <begin position="33"/>
        <end position="42"/>
    </location>
</feature>
<dbReference type="InParanoid" id="A0A162ZFV8"/>
<organism evidence="2 3">
    <name type="scientific">Phycomyces blakesleeanus (strain ATCC 8743b / DSM 1359 / FGSC 10004 / NBRC 33097 / NRRL 1555)</name>
    <dbReference type="NCBI Taxonomy" id="763407"/>
    <lineage>
        <taxon>Eukaryota</taxon>
        <taxon>Fungi</taxon>
        <taxon>Fungi incertae sedis</taxon>
        <taxon>Mucoromycota</taxon>
        <taxon>Mucoromycotina</taxon>
        <taxon>Mucoromycetes</taxon>
        <taxon>Mucorales</taxon>
        <taxon>Phycomycetaceae</taxon>
        <taxon>Phycomyces</taxon>
    </lineage>
</organism>
<protein>
    <recommendedName>
        <fullName evidence="4">WD40 repeat-like protein</fullName>
    </recommendedName>
</protein>
<dbReference type="STRING" id="763407.A0A162ZFV8"/>
<dbReference type="SUPFAM" id="SSF50978">
    <property type="entry name" value="WD40 repeat-like"/>
    <property type="match status" value="1"/>
</dbReference>
<dbReference type="EMBL" id="KV441002">
    <property type="protein sequence ID" value="OAD66501.1"/>
    <property type="molecule type" value="Genomic_DNA"/>
</dbReference>
<dbReference type="PANTHER" id="PTHR47232">
    <property type="entry name" value="TRANSDUCIN FAMILY PROTEIN / WD-40 REPEAT FAMILY PROTEIN"/>
    <property type="match status" value="1"/>
</dbReference>
<feature type="region of interest" description="Disordered" evidence="1">
    <location>
        <begin position="162"/>
        <end position="219"/>
    </location>
</feature>
<dbReference type="Proteomes" id="UP000077315">
    <property type="component" value="Unassembled WGS sequence"/>
</dbReference>
<dbReference type="InterPro" id="IPR015943">
    <property type="entry name" value="WD40/YVTN_repeat-like_dom_sf"/>
</dbReference>
<dbReference type="InterPro" id="IPR036322">
    <property type="entry name" value="WD40_repeat_dom_sf"/>
</dbReference>
<feature type="compositionally biased region" description="Polar residues" evidence="1">
    <location>
        <begin position="162"/>
        <end position="175"/>
    </location>
</feature>
<dbReference type="OrthoDB" id="1897642at2759"/>
<dbReference type="VEuPathDB" id="FungiDB:PHYBLDRAFT_152307"/>
<evidence type="ECO:0000256" key="1">
    <source>
        <dbReference type="SAM" id="MobiDB-lite"/>
    </source>
</evidence>
<reference evidence="3" key="1">
    <citation type="submission" date="2015-06" db="EMBL/GenBank/DDBJ databases">
        <title>Expansion of signal transduction pathways in fungi by whole-genome duplication.</title>
        <authorList>
            <consortium name="DOE Joint Genome Institute"/>
            <person name="Corrochano L.M."/>
            <person name="Kuo A."/>
            <person name="Marcet-Houben M."/>
            <person name="Polaino S."/>
            <person name="Salamov A."/>
            <person name="Villalobos J.M."/>
            <person name="Alvarez M.I."/>
            <person name="Avalos J."/>
            <person name="Benito E.P."/>
            <person name="Benoit I."/>
            <person name="Burger G."/>
            <person name="Camino L.P."/>
            <person name="Canovas D."/>
            <person name="Cerda-Olmedo E."/>
            <person name="Cheng J.-F."/>
            <person name="Dominguez A."/>
            <person name="Elias M."/>
            <person name="Eslava A.P."/>
            <person name="Glaser F."/>
            <person name="Grimwood J."/>
            <person name="Gutierrez G."/>
            <person name="Heitman J."/>
            <person name="Henrissat B."/>
            <person name="Iturriaga E.A."/>
            <person name="Lang B.F."/>
            <person name="Lavin J.L."/>
            <person name="Lee S."/>
            <person name="Li W."/>
            <person name="Lindquist E."/>
            <person name="Lopez-Garcia S."/>
            <person name="Luque E.M."/>
            <person name="Marcos A.T."/>
            <person name="Martin J."/>
            <person name="McCluskey K."/>
            <person name="Medina H.R."/>
            <person name="Miralles-Duran A."/>
            <person name="Miyazaki A."/>
            <person name="Munoz-Torres E."/>
            <person name="Oguiza J.A."/>
            <person name="Ohm R."/>
            <person name="Olmedo M."/>
            <person name="Orejas M."/>
            <person name="Ortiz-Castellanos L."/>
            <person name="Pisabarro A.G."/>
            <person name="Rodriguez-Romero J."/>
            <person name="Ruiz-Herrera J."/>
            <person name="Ruiz-Vazquez R."/>
            <person name="Sanz C."/>
            <person name="Schackwitz W."/>
            <person name="Schmutz J."/>
            <person name="Shahriari M."/>
            <person name="Shelest E."/>
            <person name="Silva-Franco F."/>
            <person name="Soanes D."/>
            <person name="Syed K."/>
            <person name="Tagua V.G."/>
            <person name="Talbot N.J."/>
            <person name="Thon M."/>
            <person name="De vries R.P."/>
            <person name="Wiebenga A."/>
            <person name="Yadav J.S."/>
            <person name="Braun E.L."/>
            <person name="Baker S."/>
            <person name="Garre V."/>
            <person name="Horwitz B."/>
            <person name="Torres-Martinez S."/>
            <person name="Idnurm A."/>
            <person name="Herrera-Estrella A."/>
            <person name="Gabaldon T."/>
            <person name="Grigoriev I.V."/>
        </authorList>
    </citation>
    <scope>NUCLEOTIDE SEQUENCE [LARGE SCALE GENOMIC DNA]</scope>
    <source>
        <strain evidence="3">NRRL 1555(-)</strain>
    </source>
</reference>
<dbReference type="PANTHER" id="PTHR47232:SF1">
    <property type="entry name" value="TRANSDUCIN FAMILY PROTEIN _ WD-40 REPEAT FAMILY PROTEIN"/>
    <property type="match status" value="1"/>
</dbReference>
<dbReference type="AlphaFoldDB" id="A0A162ZFV8"/>